<keyword evidence="3" id="KW-0028">Amino-acid biosynthesis</keyword>
<dbReference type="InterPro" id="IPR036047">
    <property type="entry name" value="F-box-like_dom_sf"/>
</dbReference>
<dbReference type="EMBL" id="LR881468">
    <property type="protein sequence ID" value="CAD5325815.1"/>
    <property type="molecule type" value="Genomic_DNA"/>
</dbReference>
<evidence type="ECO:0000259" key="10">
    <source>
        <dbReference type="Pfam" id="PF00646"/>
    </source>
</evidence>
<dbReference type="InterPro" id="IPR032675">
    <property type="entry name" value="LRR_dom_sf"/>
</dbReference>
<dbReference type="UniPathway" id="UPA00035">
    <property type="reaction ID" value="UER00044"/>
</dbReference>
<evidence type="ECO:0000256" key="6">
    <source>
        <dbReference type="ARBA" id="ARBA00023141"/>
    </source>
</evidence>
<proteinExistence type="inferred from homology"/>
<dbReference type="GO" id="GO:0004834">
    <property type="term" value="F:tryptophan synthase activity"/>
    <property type="evidence" value="ECO:0007669"/>
    <property type="project" value="UniProtKB-EC"/>
</dbReference>
<dbReference type="InterPro" id="IPR002028">
    <property type="entry name" value="Trp_synthase_suA"/>
</dbReference>
<dbReference type="PROSITE" id="PS00167">
    <property type="entry name" value="TRP_SYNTHASE_ALPHA"/>
    <property type="match status" value="1"/>
</dbReference>
<evidence type="ECO:0000256" key="7">
    <source>
        <dbReference type="ARBA" id="ARBA00023239"/>
    </source>
</evidence>
<comment type="similarity">
    <text evidence="9">Belongs to the TrpA family.</text>
</comment>
<dbReference type="PANTHER" id="PTHR43406:SF1">
    <property type="entry name" value="TRYPTOPHAN SYNTHASE ALPHA CHAIN, CHLOROPLASTIC"/>
    <property type="match status" value="1"/>
</dbReference>
<evidence type="ECO:0000256" key="1">
    <source>
        <dbReference type="ARBA" id="ARBA00004733"/>
    </source>
</evidence>
<dbReference type="SMART" id="SM00367">
    <property type="entry name" value="LRR_CC"/>
    <property type="match status" value="5"/>
</dbReference>
<dbReference type="InterPro" id="IPR006553">
    <property type="entry name" value="Leu-rich_rpt_Cys-con_subtyp"/>
</dbReference>
<dbReference type="SUPFAM" id="SSF81383">
    <property type="entry name" value="F-box domain"/>
    <property type="match status" value="1"/>
</dbReference>
<dbReference type="CDD" id="cd04724">
    <property type="entry name" value="Tryptophan_synthase_alpha"/>
    <property type="match status" value="1"/>
</dbReference>
<evidence type="ECO:0000256" key="8">
    <source>
        <dbReference type="ARBA" id="ARBA00049047"/>
    </source>
</evidence>
<dbReference type="SUPFAM" id="SSF51366">
    <property type="entry name" value="Ribulose-phoshate binding barrel"/>
    <property type="match status" value="1"/>
</dbReference>
<dbReference type="Gene3D" id="3.80.10.10">
    <property type="entry name" value="Ribonuclease Inhibitor"/>
    <property type="match status" value="3"/>
</dbReference>
<dbReference type="InterPro" id="IPR013785">
    <property type="entry name" value="Aldolase_TIM"/>
</dbReference>
<dbReference type="Pfam" id="PF00290">
    <property type="entry name" value="Trp_syntA"/>
    <property type="match status" value="1"/>
</dbReference>
<dbReference type="GO" id="GO:0005737">
    <property type="term" value="C:cytoplasm"/>
    <property type="evidence" value="ECO:0007669"/>
    <property type="project" value="UniProtKB-ARBA"/>
</dbReference>
<reference evidence="11 12" key="1">
    <citation type="submission" date="2020-09" db="EMBL/GenBank/DDBJ databases">
        <authorList>
            <person name="Ashkenazy H."/>
        </authorList>
    </citation>
    <scope>NUCLEOTIDE SEQUENCE [LARGE SCALE GENOMIC DNA]</scope>
    <source>
        <strain evidence="12">cv. Cdm-0</strain>
    </source>
</reference>
<dbReference type="AlphaFoldDB" id="A0A7G2EV51"/>
<evidence type="ECO:0000313" key="11">
    <source>
        <dbReference type="EMBL" id="CAD5325815.1"/>
    </source>
</evidence>
<dbReference type="NCBIfam" id="TIGR00262">
    <property type="entry name" value="trpA"/>
    <property type="match status" value="1"/>
</dbReference>
<dbReference type="SUPFAM" id="SSF52047">
    <property type="entry name" value="RNI-like"/>
    <property type="match status" value="2"/>
</dbReference>
<feature type="domain" description="F-box" evidence="10">
    <location>
        <begin position="140"/>
        <end position="169"/>
    </location>
</feature>
<dbReference type="FunFam" id="3.80.10.10:FF:000597">
    <property type="entry name" value="F-box/LRR-repeat protein 17"/>
    <property type="match status" value="1"/>
</dbReference>
<accession>A0A7G2EV51</accession>
<dbReference type="InterPro" id="IPR018204">
    <property type="entry name" value="Trp_synthase_alpha_AS"/>
</dbReference>
<keyword evidence="7" id="KW-0456">Lyase</keyword>
<dbReference type="PANTHER" id="PTHR43406">
    <property type="entry name" value="TRYPTOPHAN SYNTHASE, ALPHA CHAIN"/>
    <property type="match status" value="1"/>
</dbReference>
<evidence type="ECO:0000256" key="9">
    <source>
        <dbReference type="ARBA" id="ARBA00060788"/>
    </source>
</evidence>
<dbReference type="InterPro" id="IPR001810">
    <property type="entry name" value="F-box_dom"/>
</dbReference>
<gene>
    <name evidence="11" type="ORF">AT9943_LOCUS13626</name>
</gene>
<sequence length="899" mass="97316">MQPQPHISPNTATAAISAALESQRSRKNRGSYNCGRCGQPKKGHVCLLTAPPDIPTTPIASEPVSCISAAASSSRSTVLSLTAAPSSRQTFTHLRRALSFDDVDARNSLDESDLDAASMDLDLQLDTDIVQPGRFHAVGLWEVLKRLPPSSLLMAARVCKGWRETSRKMWKAAEELRIRVPERAQIGYIGSLLQKCPRLIRLSLKIESDFDATTLACIAFSCPNLEVLEITTSGAAVNRISGDELSRFVANKRGLTSLKMEGCSNLGGFSLSSSSLSTLWLSDLHSLSKMIFNCPNLTEISLEFSRQEDDSTDLVTMVDGLGRTCTRLQNIHIASLKLSHTVVLSLTAVNFRYLRMLSLVLGINITDASVAAISSSYKNLELLDLSGSSITDTGLGMICDVLPDTLSKLLVALCPNITSSGIQFATAQLPLLELMDCGMTVSDPNSDNPTFVENPSPHKTPGYNQKMFIKHKRLKKLSLWGCSSLDALFLNCPELMDLNLNLCSNLHPESLVLQCPKLQLVYASGCQGLLTGAIRKQVSENFSADFTYLIFFIYLKRGIAVTQFLYIKINTLSSSTKLISKIPQAFQMAIAFKSGVFFLQSPKSQIGFRHSSPPDSSLSFKRFTPMASLSTSSPTLGLADTFTQLKKQGKVAFIPYITAGDPDLSTTAEALKVLDACGSDIIELGVPYSDPLADGPVIQAAATRSLERGTNLDSILEMLDKVVPQISCPISLFTYYNPILKRGLGKFMSSIRAVGVQGLVVPDVPLEETEMLRKEALNNDIELVLLTTPTTPTERMKRIVDASEGFIYLVSSIGVTGARSSVSGKVQSLLKDIKEATDKPVAVGFGISKPEHVKQIAGWGADGVIVGSAMVKLLGDAKSPTEGLKELEKLTKSLKSALL</sequence>
<dbReference type="GO" id="GO:0009851">
    <property type="term" value="P:auxin biosynthetic process"/>
    <property type="evidence" value="ECO:0007669"/>
    <property type="project" value="UniProtKB-KW"/>
</dbReference>
<name>A0A7G2EV51_ARATH</name>
<dbReference type="Proteomes" id="UP000516314">
    <property type="component" value="Chromosome 3"/>
</dbReference>
<comment type="catalytic activity">
    <reaction evidence="8">
        <text>(1S,2R)-1-C-(indol-3-yl)glycerol 3-phosphate + L-serine = D-glyceraldehyde 3-phosphate + L-tryptophan + H2O</text>
        <dbReference type="Rhea" id="RHEA:10532"/>
        <dbReference type="ChEBI" id="CHEBI:15377"/>
        <dbReference type="ChEBI" id="CHEBI:33384"/>
        <dbReference type="ChEBI" id="CHEBI:57912"/>
        <dbReference type="ChEBI" id="CHEBI:58866"/>
        <dbReference type="ChEBI" id="CHEBI:59776"/>
        <dbReference type="EC" id="4.2.1.20"/>
    </reaction>
</comment>
<keyword evidence="5" id="KW-0073">Auxin biosynthesis</keyword>
<dbReference type="FunFam" id="3.20.20.70:FF:000107">
    <property type="entry name" value="Tryptophan synthase alpha chain, chloroplastic"/>
    <property type="match status" value="1"/>
</dbReference>
<dbReference type="Gene3D" id="3.20.20.70">
    <property type="entry name" value="Aldolase class I"/>
    <property type="match status" value="1"/>
</dbReference>
<dbReference type="InterPro" id="IPR011060">
    <property type="entry name" value="RibuloseP-bd_barrel"/>
</dbReference>
<dbReference type="HAMAP" id="MF_00131">
    <property type="entry name" value="Trp_synth_alpha"/>
    <property type="match status" value="1"/>
</dbReference>
<evidence type="ECO:0000256" key="3">
    <source>
        <dbReference type="ARBA" id="ARBA00022605"/>
    </source>
</evidence>
<keyword evidence="4" id="KW-0822">Tryptophan biosynthesis</keyword>
<protein>
    <submittedName>
        <fullName evidence="11">(thale cress) hypothetical protein</fullName>
    </submittedName>
</protein>
<evidence type="ECO:0000256" key="4">
    <source>
        <dbReference type="ARBA" id="ARBA00022822"/>
    </source>
</evidence>
<evidence type="ECO:0000256" key="5">
    <source>
        <dbReference type="ARBA" id="ARBA00023070"/>
    </source>
</evidence>
<comment type="pathway">
    <text evidence="1">Amino-acid biosynthesis; L-tryptophan biosynthesis; L-tryptophan from chorismate: step 5/5.</text>
</comment>
<evidence type="ECO:0000313" key="12">
    <source>
        <dbReference type="Proteomes" id="UP000516314"/>
    </source>
</evidence>
<dbReference type="Pfam" id="PF00646">
    <property type="entry name" value="F-box"/>
    <property type="match status" value="1"/>
</dbReference>
<comment type="subunit">
    <text evidence="2">Tetramer of two alpha and two beta chains.</text>
</comment>
<evidence type="ECO:0000256" key="2">
    <source>
        <dbReference type="ARBA" id="ARBA00011270"/>
    </source>
</evidence>
<keyword evidence="6" id="KW-0057">Aromatic amino acid biosynthesis</keyword>
<organism evidence="11 12">
    <name type="scientific">Arabidopsis thaliana</name>
    <name type="common">Mouse-ear cress</name>
    <dbReference type="NCBI Taxonomy" id="3702"/>
    <lineage>
        <taxon>Eukaryota</taxon>
        <taxon>Viridiplantae</taxon>
        <taxon>Streptophyta</taxon>
        <taxon>Embryophyta</taxon>
        <taxon>Tracheophyta</taxon>
        <taxon>Spermatophyta</taxon>
        <taxon>Magnoliopsida</taxon>
        <taxon>eudicotyledons</taxon>
        <taxon>Gunneridae</taxon>
        <taxon>Pentapetalae</taxon>
        <taxon>rosids</taxon>
        <taxon>malvids</taxon>
        <taxon>Brassicales</taxon>
        <taxon>Brassicaceae</taxon>
        <taxon>Camelineae</taxon>
        <taxon>Arabidopsis</taxon>
    </lineage>
</organism>